<reference evidence="2" key="1">
    <citation type="submission" date="2022-08" db="EMBL/GenBank/DDBJ databases">
        <title>Genomic Encyclopedia of Type Strains, Phase V (KMG-V): Genome sequencing to study the core and pangenomes of soil and plant-associated prokaryotes.</title>
        <authorList>
            <person name="Whitman W."/>
        </authorList>
    </citation>
    <scope>NUCLEOTIDE SEQUENCE</scope>
    <source>
        <strain evidence="2">SP3002</strain>
    </source>
</reference>
<evidence type="ECO:0000313" key="3">
    <source>
        <dbReference type="Proteomes" id="UP001155110"/>
    </source>
</evidence>
<dbReference type="Proteomes" id="UP001155110">
    <property type="component" value="Unassembled WGS sequence"/>
</dbReference>
<dbReference type="EMBL" id="JANTZM010000007">
    <property type="protein sequence ID" value="MCS4157689.1"/>
    <property type="molecule type" value="Genomic_DNA"/>
</dbReference>
<proteinExistence type="predicted"/>
<evidence type="ECO:0000256" key="1">
    <source>
        <dbReference type="SAM" id="MobiDB-lite"/>
    </source>
</evidence>
<sequence length="92" mass="10458">MDQDAEQYWNGPEKSQWSPAVQKPVQVEARQISGSSEEIEMGPHKITVHPGDWVVRYPSGQVKAFRQEDFEKLFARSRGQDRSDDITPGVSI</sequence>
<organism evidence="2 3">
    <name type="scientific">Salinibacter ruber</name>
    <dbReference type="NCBI Taxonomy" id="146919"/>
    <lineage>
        <taxon>Bacteria</taxon>
        <taxon>Pseudomonadati</taxon>
        <taxon>Rhodothermota</taxon>
        <taxon>Rhodothermia</taxon>
        <taxon>Rhodothermales</taxon>
        <taxon>Salinibacteraceae</taxon>
        <taxon>Salinibacter</taxon>
    </lineage>
</organism>
<gene>
    <name evidence="2" type="ORF">GGP99_001653</name>
</gene>
<dbReference type="AlphaFoldDB" id="A0AAW5P8B3"/>
<name>A0AAW5P8B3_9BACT</name>
<dbReference type="RefSeq" id="WP_259258205.1">
    <property type="nucleotide sequence ID" value="NZ_JANTZM010000007.1"/>
</dbReference>
<evidence type="ECO:0000313" key="2">
    <source>
        <dbReference type="EMBL" id="MCS4157689.1"/>
    </source>
</evidence>
<accession>A0AAW5P8B3</accession>
<feature type="region of interest" description="Disordered" evidence="1">
    <location>
        <begin position="1"/>
        <end position="24"/>
    </location>
</feature>
<comment type="caution">
    <text evidence="2">The sequence shown here is derived from an EMBL/GenBank/DDBJ whole genome shotgun (WGS) entry which is preliminary data.</text>
</comment>
<protein>
    <submittedName>
        <fullName evidence="2">Uncharacterized protein</fullName>
    </submittedName>
</protein>